<dbReference type="Proteomes" id="UP000823775">
    <property type="component" value="Unassembled WGS sequence"/>
</dbReference>
<evidence type="ECO:0000256" key="6">
    <source>
        <dbReference type="RuleBase" id="RU000461"/>
    </source>
</evidence>
<dbReference type="InterPro" id="IPR017972">
    <property type="entry name" value="Cyt_P450_CS"/>
</dbReference>
<keyword evidence="3 6" id="KW-0560">Oxidoreductase</keyword>
<keyword evidence="8" id="KW-1185">Reference proteome</keyword>
<dbReference type="InterPro" id="IPR050651">
    <property type="entry name" value="Plant_Cytochrome_P450_Monoox"/>
</dbReference>
<dbReference type="Gene3D" id="1.10.630.10">
    <property type="entry name" value="Cytochrome P450"/>
    <property type="match status" value="1"/>
</dbReference>
<name>A0ABS8US49_DATST</name>
<dbReference type="PANTHER" id="PTHR47947:SF3">
    <property type="entry name" value="CYTOCHROME P450 81D1-LIKE"/>
    <property type="match status" value="1"/>
</dbReference>
<evidence type="ECO:0000256" key="5">
    <source>
        <dbReference type="ARBA" id="ARBA00023033"/>
    </source>
</evidence>
<dbReference type="PROSITE" id="PS00086">
    <property type="entry name" value="CYTOCHROME_P450"/>
    <property type="match status" value="1"/>
</dbReference>
<dbReference type="InterPro" id="IPR001128">
    <property type="entry name" value="Cyt_P450"/>
</dbReference>
<sequence length="141" mass="15720">MCPAGPFLVPHESSVECVVGGFRVPRGTMLLVNLWAIQNDAKLWEEPDVFKPERFMGIKGQRDGFRLMPFGYGRRGCPGENLAMHLAGLALGSLIQCFEWERISEELVDMTEGSGLTMPKVIPLLAKCRPRHNIVNLLAQL</sequence>
<accession>A0ABS8US49</accession>
<dbReference type="SUPFAM" id="SSF48264">
    <property type="entry name" value="Cytochrome P450"/>
    <property type="match status" value="1"/>
</dbReference>
<comment type="caution">
    <text evidence="7">The sequence shown here is derived from an EMBL/GenBank/DDBJ whole genome shotgun (WGS) entry which is preliminary data.</text>
</comment>
<organism evidence="7 8">
    <name type="scientific">Datura stramonium</name>
    <name type="common">Jimsonweed</name>
    <name type="synonym">Common thornapple</name>
    <dbReference type="NCBI Taxonomy" id="4076"/>
    <lineage>
        <taxon>Eukaryota</taxon>
        <taxon>Viridiplantae</taxon>
        <taxon>Streptophyta</taxon>
        <taxon>Embryophyta</taxon>
        <taxon>Tracheophyta</taxon>
        <taxon>Spermatophyta</taxon>
        <taxon>Magnoliopsida</taxon>
        <taxon>eudicotyledons</taxon>
        <taxon>Gunneridae</taxon>
        <taxon>Pentapetalae</taxon>
        <taxon>asterids</taxon>
        <taxon>lamiids</taxon>
        <taxon>Solanales</taxon>
        <taxon>Solanaceae</taxon>
        <taxon>Solanoideae</taxon>
        <taxon>Datureae</taxon>
        <taxon>Datura</taxon>
    </lineage>
</organism>
<evidence type="ECO:0000256" key="4">
    <source>
        <dbReference type="ARBA" id="ARBA00023004"/>
    </source>
</evidence>
<evidence type="ECO:0000256" key="2">
    <source>
        <dbReference type="ARBA" id="ARBA00022723"/>
    </source>
</evidence>
<dbReference type="InterPro" id="IPR002401">
    <property type="entry name" value="Cyt_P450_E_grp-I"/>
</dbReference>
<evidence type="ECO:0000256" key="1">
    <source>
        <dbReference type="ARBA" id="ARBA00022617"/>
    </source>
</evidence>
<protein>
    <recommendedName>
        <fullName evidence="9">Cytochrome P450</fullName>
    </recommendedName>
</protein>
<dbReference type="InterPro" id="IPR036396">
    <property type="entry name" value="Cyt_P450_sf"/>
</dbReference>
<comment type="similarity">
    <text evidence="6">Belongs to the cytochrome P450 family.</text>
</comment>
<reference evidence="7 8" key="1">
    <citation type="journal article" date="2021" name="BMC Genomics">
        <title>Datura genome reveals duplications of psychoactive alkaloid biosynthetic genes and high mutation rate following tissue culture.</title>
        <authorList>
            <person name="Rajewski A."/>
            <person name="Carter-House D."/>
            <person name="Stajich J."/>
            <person name="Litt A."/>
        </authorList>
    </citation>
    <scope>NUCLEOTIDE SEQUENCE [LARGE SCALE GENOMIC DNA]</scope>
    <source>
        <strain evidence="7">AR-01</strain>
    </source>
</reference>
<dbReference type="PRINTS" id="PR00463">
    <property type="entry name" value="EP450I"/>
</dbReference>
<dbReference type="Pfam" id="PF00067">
    <property type="entry name" value="p450"/>
    <property type="match status" value="1"/>
</dbReference>
<dbReference type="PANTHER" id="PTHR47947">
    <property type="entry name" value="CYTOCHROME P450 82C3-RELATED"/>
    <property type="match status" value="1"/>
</dbReference>
<evidence type="ECO:0000313" key="8">
    <source>
        <dbReference type="Proteomes" id="UP000823775"/>
    </source>
</evidence>
<keyword evidence="2 6" id="KW-0479">Metal-binding</keyword>
<keyword evidence="5 6" id="KW-0503">Monooxygenase</keyword>
<keyword evidence="4 6" id="KW-0408">Iron</keyword>
<evidence type="ECO:0008006" key="9">
    <source>
        <dbReference type="Google" id="ProtNLM"/>
    </source>
</evidence>
<proteinExistence type="inferred from homology"/>
<evidence type="ECO:0000256" key="3">
    <source>
        <dbReference type="ARBA" id="ARBA00023002"/>
    </source>
</evidence>
<keyword evidence="1 6" id="KW-0349">Heme</keyword>
<gene>
    <name evidence="7" type="ORF">HAX54_021137</name>
</gene>
<dbReference type="EMBL" id="JACEIK010002542">
    <property type="protein sequence ID" value="MCD9637700.1"/>
    <property type="molecule type" value="Genomic_DNA"/>
</dbReference>
<evidence type="ECO:0000313" key="7">
    <source>
        <dbReference type="EMBL" id="MCD9637700.1"/>
    </source>
</evidence>